<accession>A0A9X4QPZ1</accession>
<feature type="transmembrane region" description="Helical" evidence="8">
    <location>
        <begin position="6"/>
        <end position="25"/>
    </location>
</feature>
<evidence type="ECO:0000313" key="10">
    <source>
        <dbReference type="Proteomes" id="UP001153387"/>
    </source>
</evidence>
<comment type="subcellular location">
    <subcellularLocation>
        <location evidence="1">Cell membrane</location>
        <topology evidence="1">Multi-pass membrane protein</topology>
    </subcellularLocation>
</comment>
<evidence type="ECO:0000256" key="4">
    <source>
        <dbReference type="ARBA" id="ARBA00022475"/>
    </source>
</evidence>
<proteinExistence type="inferred from homology"/>
<evidence type="ECO:0000256" key="8">
    <source>
        <dbReference type="SAM" id="Phobius"/>
    </source>
</evidence>
<dbReference type="EMBL" id="JAPDHZ010000006">
    <property type="protein sequence ID" value="MDG0794031.1"/>
    <property type="molecule type" value="Genomic_DNA"/>
</dbReference>
<keyword evidence="5 8" id="KW-0812">Transmembrane</keyword>
<feature type="transmembrane region" description="Helical" evidence="8">
    <location>
        <begin position="69"/>
        <end position="91"/>
    </location>
</feature>
<evidence type="ECO:0000256" key="5">
    <source>
        <dbReference type="ARBA" id="ARBA00022692"/>
    </source>
</evidence>
<dbReference type="Pfam" id="PF01594">
    <property type="entry name" value="AI-2E_transport"/>
    <property type="match status" value="1"/>
</dbReference>
<feature type="transmembrane region" description="Helical" evidence="8">
    <location>
        <begin position="242"/>
        <end position="263"/>
    </location>
</feature>
<dbReference type="Proteomes" id="UP001153387">
    <property type="component" value="Unassembled WGS sequence"/>
</dbReference>
<gene>
    <name evidence="9" type="ORF">OMP38_26810</name>
</gene>
<dbReference type="PANTHER" id="PTHR21716">
    <property type="entry name" value="TRANSMEMBRANE PROTEIN"/>
    <property type="match status" value="1"/>
</dbReference>
<evidence type="ECO:0000256" key="3">
    <source>
        <dbReference type="ARBA" id="ARBA00022448"/>
    </source>
</evidence>
<keyword evidence="6 8" id="KW-1133">Transmembrane helix</keyword>
<sequence>MLHARFFRIIISVIFVLLAIFLLFLDRFMFAPIVRMFEILILPISLSGFLYYLLRPIVGFLHNRGMKRWLAVTLLYLVFAGLIALFIWLVWPSLRDQTNNFINNAPKVVEDLSDQVQDKTDNGSVVSTVLPESFDLETRMSEYAQKAGAWVSTYLTNIISVVSRAVVLIGVVPVILFFMLKDGRKLEDSLLYLVPRKYKAEGRAALSEIDEALGSFIVSRVVLNIILGVLMYIGFLIIGLPYALMLVLVAVVLNFIPYIGAILSAVPVLVVAFMQSPMMALWSLLIILAAQQIQDHILTPIIFGRTMAIHPVTIIVLLLLGGDLAGVLGMLLSIPFYIVVKILFTHIYKLFFQEKVEEIVE</sequence>
<keyword evidence="10" id="KW-1185">Reference proteome</keyword>
<evidence type="ECO:0000256" key="6">
    <source>
        <dbReference type="ARBA" id="ARBA00022989"/>
    </source>
</evidence>
<keyword evidence="4" id="KW-1003">Cell membrane</keyword>
<name>A0A9X4QPZ1_9BACL</name>
<evidence type="ECO:0000313" key="9">
    <source>
        <dbReference type="EMBL" id="MDG0794031.1"/>
    </source>
</evidence>
<feature type="transmembrane region" description="Helical" evidence="8">
    <location>
        <begin position="326"/>
        <end position="344"/>
    </location>
</feature>
<organism evidence="9 10">
    <name type="scientific">Cohnella ginsengisoli</name>
    <dbReference type="NCBI Taxonomy" id="425004"/>
    <lineage>
        <taxon>Bacteria</taxon>
        <taxon>Bacillati</taxon>
        <taxon>Bacillota</taxon>
        <taxon>Bacilli</taxon>
        <taxon>Bacillales</taxon>
        <taxon>Paenibacillaceae</taxon>
        <taxon>Cohnella</taxon>
    </lineage>
</organism>
<feature type="transmembrane region" description="Helical" evidence="8">
    <location>
        <begin position="212"/>
        <end position="235"/>
    </location>
</feature>
<comment type="caution">
    <text evidence="9">The sequence shown here is derived from an EMBL/GenBank/DDBJ whole genome shotgun (WGS) entry which is preliminary data.</text>
</comment>
<evidence type="ECO:0000256" key="1">
    <source>
        <dbReference type="ARBA" id="ARBA00004651"/>
    </source>
</evidence>
<keyword evidence="7 8" id="KW-0472">Membrane</keyword>
<feature type="transmembrane region" description="Helical" evidence="8">
    <location>
        <begin position="37"/>
        <end position="54"/>
    </location>
</feature>
<dbReference type="RefSeq" id="WP_277567807.1">
    <property type="nucleotide sequence ID" value="NZ_JAPDHZ010000006.1"/>
</dbReference>
<feature type="transmembrane region" description="Helical" evidence="8">
    <location>
        <begin position="302"/>
        <end position="320"/>
    </location>
</feature>
<reference evidence="9 10" key="1">
    <citation type="submission" date="2022-10" db="EMBL/GenBank/DDBJ databases">
        <title>Comparative genomic analysis of Cohnella hashimotonis sp. nov., isolated from the International Space Station.</title>
        <authorList>
            <person name="Simpson A."/>
            <person name="Venkateswaran K."/>
        </authorList>
    </citation>
    <scope>NUCLEOTIDE SEQUENCE [LARGE SCALE GENOMIC DNA]</scope>
    <source>
        <strain evidence="9 10">DSM 18997</strain>
    </source>
</reference>
<dbReference type="AlphaFoldDB" id="A0A9X4QPZ1"/>
<keyword evidence="3" id="KW-0813">Transport</keyword>
<comment type="similarity">
    <text evidence="2">Belongs to the autoinducer-2 exporter (AI-2E) (TC 2.A.86) family.</text>
</comment>
<dbReference type="GO" id="GO:0005886">
    <property type="term" value="C:plasma membrane"/>
    <property type="evidence" value="ECO:0007669"/>
    <property type="project" value="UniProtKB-SubCell"/>
</dbReference>
<protein>
    <submittedName>
        <fullName evidence="9">AI-2E family transporter</fullName>
    </submittedName>
</protein>
<dbReference type="GO" id="GO:0055085">
    <property type="term" value="P:transmembrane transport"/>
    <property type="evidence" value="ECO:0007669"/>
    <property type="project" value="TreeGrafter"/>
</dbReference>
<feature type="transmembrane region" description="Helical" evidence="8">
    <location>
        <begin position="161"/>
        <end position="180"/>
    </location>
</feature>
<feature type="transmembrane region" description="Helical" evidence="8">
    <location>
        <begin position="269"/>
        <end position="290"/>
    </location>
</feature>
<dbReference type="InterPro" id="IPR002549">
    <property type="entry name" value="AI-2E-like"/>
</dbReference>
<evidence type="ECO:0000256" key="7">
    <source>
        <dbReference type="ARBA" id="ARBA00023136"/>
    </source>
</evidence>
<evidence type="ECO:0000256" key="2">
    <source>
        <dbReference type="ARBA" id="ARBA00009773"/>
    </source>
</evidence>
<dbReference type="PANTHER" id="PTHR21716:SF53">
    <property type="entry name" value="PERMEASE PERM-RELATED"/>
    <property type="match status" value="1"/>
</dbReference>